<evidence type="ECO:0000313" key="1">
    <source>
        <dbReference type="EMBL" id="MFB9556399.1"/>
    </source>
</evidence>
<sequence>MRLTIGGDWSATVTGEPAAPAPRFTGNAVDLTGCAGPAERERFLAATFGSRDWLWDTPDLLRFDPGNRRLAGAEFRMPYVSGQAETVAGAPAVPVVRPAGLLADEVRDFRLETCRVLCREPGDTALTCLRDHDVLAGPLEAAIGIAPDVALLVRHGAVVGWRLNDPVRHLAAAGSAPDPAPPAPATRRLLTACLDVVGPAGIEDLMDGDPAAVTRLRDTDRALRTRTEDRRRADALLALLGDLMDDYGA</sequence>
<evidence type="ECO:0000313" key="2">
    <source>
        <dbReference type="Proteomes" id="UP001589716"/>
    </source>
</evidence>
<dbReference type="RefSeq" id="WP_345490898.1">
    <property type="nucleotide sequence ID" value="NZ_BAAAWU010000001.1"/>
</dbReference>
<keyword evidence="2" id="KW-1185">Reference proteome</keyword>
<proteinExistence type="predicted"/>
<gene>
    <name evidence="1" type="ORF">ACFFTP_19675</name>
</gene>
<dbReference type="Proteomes" id="UP001589716">
    <property type="component" value="Unassembled WGS sequence"/>
</dbReference>
<name>A0ABV5QSC2_9ACTN</name>
<reference evidence="1 2" key="1">
    <citation type="submission" date="2024-09" db="EMBL/GenBank/DDBJ databases">
        <authorList>
            <person name="Sun Q."/>
            <person name="Mori K."/>
        </authorList>
    </citation>
    <scope>NUCLEOTIDE SEQUENCE [LARGE SCALE GENOMIC DNA]</scope>
    <source>
        <strain evidence="1 2">JCM 4414</strain>
    </source>
</reference>
<comment type="caution">
    <text evidence="1">The sequence shown here is derived from an EMBL/GenBank/DDBJ whole genome shotgun (WGS) entry which is preliminary data.</text>
</comment>
<protein>
    <submittedName>
        <fullName evidence="1">Uncharacterized protein</fullName>
    </submittedName>
</protein>
<organism evidence="1 2">
    <name type="scientific">Streptomyces roseoviridis</name>
    <dbReference type="NCBI Taxonomy" id="67361"/>
    <lineage>
        <taxon>Bacteria</taxon>
        <taxon>Bacillati</taxon>
        <taxon>Actinomycetota</taxon>
        <taxon>Actinomycetes</taxon>
        <taxon>Kitasatosporales</taxon>
        <taxon>Streptomycetaceae</taxon>
        <taxon>Streptomyces</taxon>
    </lineage>
</organism>
<dbReference type="EMBL" id="JBHMCT010000012">
    <property type="protein sequence ID" value="MFB9556399.1"/>
    <property type="molecule type" value="Genomic_DNA"/>
</dbReference>
<accession>A0ABV5QSC2</accession>